<sequence>MAPPSAFIPTIDIGAVRGGDTGALKAVGDQVRHAFTTSGFCYIRNHGVPDEVISAAASAALDFFHLPLEEKQKSAPKESVRGFNAIGRTTMYGAKNPDYKEYYQIGLELPRDDPAVLAGQPLRGPNQWPSGMPRFETALTRYFQEIGACGQGFLRAVAVSLGVAPSFFADKYDKPLQRTQCVYYPPHPADTGDELFGVAPHTDYGCVTLLWQDDVGGLEVQERSGAWVAAEPVPGTLVVNIGDLLARWSNDRYRSTPHRVTNRSGRERLSIATFYDPDYVAPVDPSHLGLGEGEAAKYAPVTAGDYIMGRINASQKKPQTLA</sequence>
<name>A0A975G220_9CAUL</name>
<comment type="pathway">
    <text evidence="2">Alkene biosynthesis; ethylene biosynthesis via 2-oxoglutarate.</text>
</comment>
<dbReference type="InterPro" id="IPR026992">
    <property type="entry name" value="DIOX_N"/>
</dbReference>
<dbReference type="PRINTS" id="PR00682">
    <property type="entry name" value="IPNSYNTHASE"/>
</dbReference>
<evidence type="ECO:0000256" key="9">
    <source>
        <dbReference type="ARBA" id="ARBA00047725"/>
    </source>
</evidence>
<dbReference type="InterPro" id="IPR050231">
    <property type="entry name" value="Iron_ascorbate_oxido_reductase"/>
</dbReference>
<keyword evidence="14" id="KW-1185">Reference proteome</keyword>
<dbReference type="EC" id="1.13.12.19" evidence="4"/>
<accession>A0A975G220</accession>
<dbReference type="Gene3D" id="2.60.120.330">
    <property type="entry name" value="B-lactam Antibiotic, Isopenicillin N Synthase, Chain"/>
    <property type="match status" value="1"/>
</dbReference>
<comment type="catalytic activity">
    <reaction evidence="9">
        <text>2-oxoglutarate + O2 + 2 H(+) = ethene + 3 CO2 + H2O</text>
        <dbReference type="Rhea" id="RHEA:31523"/>
        <dbReference type="ChEBI" id="CHEBI:15377"/>
        <dbReference type="ChEBI" id="CHEBI:15378"/>
        <dbReference type="ChEBI" id="CHEBI:15379"/>
        <dbReference type="ChEBI" id="CHEBI:16526"/>
        <dbReference type="ChEBI" id="CHEBI:16810"/>
        <dbReference type="ChEBI" id="CHEBI:18153"/>
        <dbReference type="EC" id="1.13.12.19"/>
    </reaction>
</comment>
<proteinExistence type="inferred from homology"/>
<evidence type="ECO:0000256" key="4">
    <source>
        <dbReference type="ARBA" id="ARBA00012531"/>
    </source>
</evidence>
<comment type="cofactor">
    <cofactor evidence="1">
        <name>Fe(2+)</name>
        <dbReference type="ChEBI" id="CHEBI:29033"/>
    </cofactor>
</comment>
<evidence type="ECO:0000256" key="8">
    <source>
        <dbReference type="ARBA" id="ARBA00031282"/>
    </source>
</evidence>
<evidence type="ECO:0000256" key="7">
    <source>
        <dbReference type="ARBA" id="ARBA00031011"/>
    </source>
</evidence>
<dbReference type="GO" id="GO:0009693">
    <property type="term" value="P:ethylene biosynthetic process"/>
    <property type="evidence" value="ECO:0007669"/>
    <property type="project" value="UniProtKB-KW"/>
</dbReference>
<gene>
    <name evidence="13" type="ORF">KCG34_04340</name>
</gene>
<evidence type="ECO:0000256" key="3">
    <source>
        <dbReference type="ARBA" id="ARBA00012293"/>
    </source>
</evidence>
<keyword evidence="6" id="KW-0266">Ethylene biosynthesis</keyword>
<organism evidence="13 14">
    <name type="scientific">Phenylobacterium montanum</name>
    <dbReference type="NCBI Taxonomy" id="2823693"/>
    <lineage>
        <taxon>Bacteria</taxon>
        <taxon>Pseudomonadati</taxon>
        <taxon>Pseudomonadota</taxon>
        <taxon>Alphaproteobacteria</taxon>
        <taxon>Caulobacterales</taxon>
        <taxon>Caulobacteraceae</taxon>
        <taxon>Phenylobacterium</taxon>
    </lineage>
</organism>
<feature type="domain" description="Fe2OG dioxygenase" evidence="12">
    <location>
        <begin position="175"/>
        <end position="277"/>
    </location>
</feature>
<dbReference type="GO" id="GO:0102276">
    <property type="term" value="F:2-oxoglutarate oxygenase/decarboxylase (ethylene-forming) activity"/>
    <property type="evidence" value="ECO:0007669"/>
    <property type="project" value="UniProtKB-EC"/>
</dbReference>
<dbReference type="Proteomes" id="UP000676409">
    <property type="component" value="Chromosome"/>
</dbReference>
<evidence type="ECO:0000256" key="10">
    <source>
        <dbReference type="ARBA" id="ARBA00049359"/>
    </source>
</evidence>
<evidence type="ECO:0000256" key="6">
    <source>
        <dbReference type="ARBA" id="ARBA00022666"/>
    </source>
</evidence>
<evidence type="ECO:0000259" key="12">
    <source>
        <dbReference type="PROSITE" id="PS51471"/>
    </source>
</evidence>
<dbReference type="RefSeq" id="WP_211939172.1">
    <property type="nucleotide sequence ID" value="NZ_CP073078.1"/>
</dbReference>
<keyword evidence="11" id="KW-0408">Iron</keyword>
<evidence type="ECO:0000256" key="2">
    <source>
        <dbReference type="ARBA" id="ARBA00004767"/>
    </source>
</evidence>
<protein>
    <recommendedName>
        <fullName evidence="5">2-oxoglutarate-dependent ethylene/succinate-forming enzyme</fullName>
        <ecNumber evidence="4">1.13.12.19</ecNumber>
        <ecNumber evidence="3">1.14.20.7</ecNumber>
    </recommendedName>
    <alternativeName>
        <fullName evidence="7">2-oxoglutarate dioxygenase (ethylene-forming)</fullName>
    </alternativeName>
    <alternativeName>
        <fullName evidence="8">2-oxoglutarate/L-arginine monooxygenase/decarboxylase (succinate-forming)</fullName>
    </alternativeName>
</protein>
<evidence type="ECO:0000256" key="5">
    <source>
        <dbReference type="ARBA" id="ARBA00019045"/>
    </source>
</evidence>
<comment type="catalytic activity">
    <reaction evidence="10">
        <text>L-arginine + 2-oxoglutarate + O2 = guanidine + L-glutamate 5-semialdehyde + succinate + CO2</text>
        <dbReference type="Rhea" id="RHEA:31535"/>
        <dbReference type="ChEBI" id="CHEBI:15379"/>
        <dbReference type="ChEBI" id="CHEBI:16526"/>
        <dbReference type="ChEBI" id="CHEBI:16810"/>
        <dbReference type="ChEBI" id="CHEBI:30031"/>
        <dbReference type="ChEBI" id="CHEBI:30087"/>
        <dbReference type="ChEBI" id="CHEBI:32682"/>
        <dbReference type="ChEBI" id="CHEBI:58066"/>
        <dbReference type="EC" id="1.14.20.7"/>
    </reaction>
</comment>
<dbReference type="EMBL" id="CP073078">
    <property type="protein sequence ID" value="QUD89122.1"/>
    <property type="molecule type" value="Genomic_DNA"/>
</dbReference>
<dbReference type="GO" id="GO:0046872">
    <property type="term" value="F:metal ion binding"/>
    <property type="evidence" value="ECO:0007669"/>
    <property type="project" value="UniProtKB-KW"/>
</dbReference>
<dbReference type="AlphaFoldDB" id="A0A975G220"/>
<evidence type="ECO:0000313" key="13">
    <source>
        <dbReference type="EMBL" id="QUD89122.1"/>
    </source>
</evidence>
<dbReference type="InterPro" id="IPR005123">
    <property type="entry name" value="Oxoglu/Fe-dep_dioxygenase_dom"/>
</dbReference>
<keyword evidence="11" id="KW-0479">Metal-binding</keyword>
<dbReference type="Pfam" id="PF14226">
    <property type="entry name" value="DIOX_N"/>
    <property type="match status" value="1"/>
</dbReference>
<comment type="similarity">
    <text evidence="11">Belongs to the iron/ascorbate-dependent oxidoreductase family.</text>
</comment>
<evidence type="ECO:0000313" key="14">
    <source>
        <dbReference type="Proteomes" id="UP000676409"/>
    </source>
</evidence>
<evidence type="ECO:0000256" key="1">
    <source>
        <dbReference type="ARBA" id="ARBA00001954"/>
    </source>
</evidence>
<dbReference type="InterPro" id="IPR044861">
    <property type="entry name" value="IPNS-like_FE2OG_OXY"/>
</dbReference>
<dbReference type="SUPFAM" id="SSF51197">
    <property type="entry name" value="Clavaminate synthase-like"/>
    <property type="match status" value="1"/>
</dbReference>
<dbReference type="Pfam" id="PF03171">
    <property type="entry name" value="2OG-FeII_Oxy"/>
    <property type="match status" value="1"/>
</dbReference>
<dbReference type="PROSITE" id="PS51471">
    <property type="entry name" value="FE2OG_OXY"/>
    <property type="match status" value="1"/>
</dbReference>
<dbReference type="KEGG" id="caul:KCG34_04340"/>
<reference evidence="13" key="1">
    <citation type="submission" date="2021-04" db="EMBL/GenBank/DDBJ databases">
        <title>The complete genome sequence of Caulobacter sp. S6.</title>
        <authorList>
            <person name="Tang Y."/>
            <person name="Ouyang W."/>
            <person name="Liu Q."/>
            <person name="Huang B."/>
            <person name="Guo Z."/>
            <person name="Lei P."/>
        </authorList>
    </citation>
    <scope>NUCLEOTIDE SEQUENCE</scope>
    <source>
        <strain evidence="13">S6</strain>
    </source>
</reference>
<dbReference type="EC" id="1.14.20.7" evidence="3"/>
<dbReference type="PANTHER" id="PTHR47990">
    <property type="entry name" value="2-OXOGLUTARATE (2OG) AND FE(II)-DEPENDENT OXYGENASE SUPERFAMILY PROTEIN-RELATED"/>
    <property type="match status" value="1"/>
</dbReference>
<dbReference type="InterPro" id="IPR027443">
    <property type="entry name" value="IPNS-like_sf"/>
</dbReference>
<evidence type="ECO:0000256" key="11">
    <source>
        <dbReference type="RuleBase" id="RU003682"/>
    </source>
</evidence>
<keyword evidence="11" id="KW-0560">Oxidoreductase</keyword>